<dbReference type="Proteomes" id="UP000187506">
    <property type="component" value="Chromosome"/>
</dbReference>
<dbReference type="PROSITE" id="PS51257">
    <property type="entry name" value="PROKAR_LIPOPROTEIN"/>
    <property type="match status" value="1"/>
</dbReference>
<dbReference type="KEGG" id="lvn:BWR22_06810"/>
<dbReference type="RefSeq" id="WP_076732870.1">
    <property type="nucleotide sequence ID" value="NZ_CP019352.1"/>
</dbReference>
<protein>
    <recommendedName>
        <fullName evidence="3">Lipoprotein</fullName>
    </recommendedName>
</protein>
<keyword evidence="2" id="KW-1185">Reference proteome</keyword>
<gene>
    <name evidence="1" type="ORF">BWR22_06810</name>
</gene>
<name>A0AAC9LKD9_9FLAO</name>
<dbReference type="AlphaFoldDB" id="A0AAC9LKD9"/>
<dbReference type="EMBL" id="CP019352">
    <property type="protein sequence ID" value="APY00030.1"/>
    <property type="molecule type" value="Genomic_DNA"/>
</dbReference>
<evidence type="ECO:0008006" key="3">
    <source>
        <dbReference type="Google" id="ProtNLM"/>
    </source>
</evidence>
<organism evidence="1 2">
    <name type="scientific">Lacinutrix venerupis</name>
    <dbReference type="NCBI Taxonomy" id="1486034"/>
    <lineage>
        <taxon>Bacteria</taxon>
        <taxon>Pseudomonadati</taxon>
        <taxon>Bacteroidota</taxon>
        <taxon>Flavobacteriia</taxon>
        <taxon>Flavobacteriales</taxon>
        <taxon>Flavobacteriaceae</taxon>
        <taxon>Lacinutrix</taxon>
    </lineage>
</organism>
<evidence type="ECO:0000313" key="2">
    <source>
        <dbReference type="Proteomes" id="UP000187506"/>
    </source>
</evidence>
<accession>A0AAC9LKD9</accession>
<proteinExistence type="predicted"/>
<evidence type="ECO:0000313" key="1">
    <source>
        <dbReference type="EMBL" id="APY00030.1"/>
    </source>
</evidence>
<reference evidence="1 2" key="1">
    <citation type="submission" date="2017-01" db="EMBL/GenBank/DDBJ databases">
        <title>Complete genome of Lacinutrix venerupis DOK2-8 isolated from seawater in Dokdo.</title>
        <authorList>
            <person name="Chi W.-J."/>
            <person name="Kim J.H."/>
        </authorList>
    </citation>
    <scope>NUCLEOTIDE SEQUENCE [LARGE SCALE GENOMIC DNA]</scope>
    <source>
        <strain evidence="1 2">DOK2-8</strain>
    </source>
</reference>
<sequence length="393" mass="46084">MKNFTLLTVLLLVLTSCVGRKQIEKQLHSGNYDQAISNALKKLENNKDKKRKQDYIVMLQDAYYKVVEENHNTINHLKKDGNPELYESVFNIYLDLEDRQRAIKAVMPLQIDGKILNLDFKNYTNEIVEYKNKVSEYKYNTAVTLMQSDEKLKNRVAFETLKYIETINANYKDVRQLMEVAHHQGTDYVIVNIENKTHQIIPTRLENDLLNFNTYGLNDFWTVYHTNANQNIDYDYAMALQLERINVSPERITEKQVIRKKNIVDGWEYVLDSNGNVVKDSLGNDVKQDKIITAKARFNEFNQFKSTQVIARVVYSDIKQNHVLESFPIDSEFVFDNLYATVKGDKRALTNEDLNILKNRRLRFPSNEQMVYDTGEDLKLKLKDIITRYSFKS</sequence>